<dbReference type="Proteomes" id="UP000500857">
    <property type="component" value="Chromosome"/>
</dbReference>
<dbReference type="Pfam" id="PF11332">
    <property type="entry name" value="DUF3134"/>
    <property type="match status" value="1"/>
</dbReference>
<dbReference type="RefSeq" id="WP_168567605.1">
    <property type="nucleotide sequence ID" value="NZ_CP051167.1"/>
</dbReference>
<feature type="compositionally biased region" description="Acidic residues" evidence="1">
    <location>
        <begin position="62"/>
        <end position="78"/>
    </location>
</feature>
<dbReference type="EMBL" id="CP051167">
    <property type="protein sequence ID" value="QIZ69448.1"/>
    <property type="molecule type" value="Genomic_DNA"/>
</dbReference>
<protein>
    <submittedName>
        <fullName evidence="2">DUF3134 family protein</fullName>
    </submittedName>
</protein>
<dbReference type="AlphaFoldDB" id="A0A6H1TS66"/>
<gene>
    <name evidence="2" type="ORF">HCG48_01645</name>
</gene>
<dbReference type="KEGG" id="oxy:HCG48_01645"/>
<dbReference type="InterPro" id="IPR021481">
    <property type="entry name" value="DUF3134"/>
</dbReference>
<evidence type="ECO:0000313" key="2">
    <source>
        <dbReference type="EMBL" id="QIZ69448.1"/>
    </source>
</evidence>
<organism evidence="2 3">
    <name type="scientific">Oxynema aestuarii AP17</name>
    <dbReference type="NCBI Taxonomy" id="2064643"/>
    <lineage>
        <taxon>Bacteria</taxon>
        <taxon>Bacillati</taxon>
        <taxon>Cyanobacteriota</taxon>
        <taxon>Cyanophyceae</taxon>
        <taxon>Oscillatoriophycideae</taxon>
        <taxon>Oscillatoriales</taxon>
        <taxon>Oscillatoriaceae</taxon>
        <taxon>Oxynema</taxon>
        <taxon>Oxynema aestuarii</taxon>
    </lineage>
</organism>
<accession>A0A6H1TS66</accession>
<keyword evidence="3" id="KW-1185">Reference proteome</keyword>
<proteinExistence type="predicted"/>
<feature type="region of interest" description="Disordered" evidence="1">
    <location>
        <begin position="42"/>
        <end position="78"/>
    </location>
</feature>
<name>A0A6H1TS66_9CYAN</name>
<sequence>MYNPSLREEPRNKTADVIPLKQEVSILDWLESTGRLIAREETEKDFLEEEEEISELMSGDDNSYDDMDDDSSADEDDV</sequence>
<evidence type="ECO:0000313" key="3">
    <source>
        <dbReference type="Proteomes" id="UP000500857"/>
    </source>
</evidence>
<evidence type="ECO:0000256" key="1">
    <source>
        <dbReference type="SAM" id="MobiDB-lite"/>
    </source>
</evidence>
<reference evidence="2 3" key="1">
    <citation type="submission" date="2020-04" db="EMBL/GenBank/DDBJ databases">
        <authorList>
            <person name="Basu S."/>
            <person name="Maruthanayagam V."/>
            <person name="Chakraborty S."/>
            <person name="Pramanik A."/>
            <person name="Mukherjee J."/>
            <person name="Brink B."/>
        </authorList>
    </citation>
    <scope>NUCLEOTIDE SEQUENCE [LARGE SCALE GENOMIC DNA]</scope>
    <source>
        <strain evidence="2 3">AP17</strain>
    </source>
</reference>